<keyword evidence="3" id="KW-1185">Reference proteome</keyword>
<accession>A0A8H6VGG7</accession>
<dbReference type="OrthoDB" id="1911848at2759"/>
<dbReference type="SUPFAM" id="SSF56112">
    <property type="entry name" value="Protein kinase-like (PK-like)"/>
    <property type="match status" value="1"/>
</dbReference>
<dbReference type="GO" id="GO:0004672">
    <property type="term" value="F:protein kinase activity"/>
    <property type="evidence" value="ECO:0007669"/>
    <property type="project" value="InterPro"/>
</dbReference>
<dbReference type="Gene3D" id="1.10.510.10">
    <property type="entry name" value="Transferase(Phosphotransferase) domain 1"/>
    <property type="match status" value="1"/>
</dbReference>
<dbReference type="PANTHER" id="PTHR37542:SF1">
    <property type="entry name" value="PRION-INHIBITION AND PROPAGATION HELO DOMAIN-CONTAINING PROTEIN"/>
    <property type="match status" value="1"/>
</dbReference>
<dbReference type="AlphaFoldDB" id="A0A8H6VGG7"/>
<gene>
    <name evidence="2" type="ORF">HII31_06960</name>
</gene>
<reference evidence="2" key="1">
    <citation type="submission" date="2020-04" db="EMBL/GenBank/DDBJ databases">
        <title>Draft genome resource of the tomato pathogen Pseudocercospora fuligena.</title>
        <authorList>
            <person name="Zaccaron A."/>
        </authorList>
    </citation>
    <scope>NUCLEOTIDE SEQUENCE</scope>
    <source>
        <strain evidence="2">PF001</strain>
    </source>
</reference>
<protein>
    <recommendedName>
        <fullName evidence="1">Protein kinase domain-containing protein</fullName>
    </recommendedName>
</protein>
<comment type="caution">
    <text evidence="2">The sequence shown here is derived from an EMBL/GenBank/DDBJ whole genome shotgun (WGS) entry which is preliminary data.</text>
</comment>
<dbReference type="InterPro" id="IPR000719">
    <property type="entry name" value="Prot_kinase_dom"/>
</dbReference>
<feature type="domain" description="Protein kinase" evidence="1">
    <location>
        <begin position="179"/>
        <end position="489"/>
    </location>
</feature>
<proteinExistence type="predicted"/>
<dbReference type="GO" id="GO:0005524">
    <property type="term" value="F:ATP binding"/>
    <property type="evidence" value="ECO:0007669"/>
    <property type="project" value="InterPro"/>
</dbReference>
<dbReference type="Proteomes" id="UP000660729">
    <property type="component" value="Unassembled WGS sequence"/>
</dbReference>
<dbReference type="InterPro" id="IPR011009">
    <property type="entry name" value="Kinase-like_dom_sf"/>
</dbReference>
<name>A0A8H6VGG7_9PEZI</name>
<evidence type="ECO:0000259" key="1">
    <source>
        <dbReference type="PROSITE" id="PS50011"/>
    </source>
</evidence>
<dbReference type="PROSITE" id="PS50011">
    <property type="entry name" value="PROTEIN_KINASE_DOM"/>
    <property type="match status" value="1"/>
</dbReference>
<organism evidence="2 3">
    <name type="scientific">Pseudocercospora fuligena</name>
    <dbReference type="NCBI Taxonomy" id="685502"/>
    <lineage>
        <taxon>Eukaryota</taxon>
        <taxon>Fungi</taxon>
        <taxon>Dikarya</taxon>
        <taxon>Ascomycota</taxon>
        <taxon>Pezizomycotina</taxon>
        <taxon>Dothideomycetes</taxon>
        <taxon>Dothideomycetidae</taxon>
        <taxon>Mycosphaerellales</taxon>
        <taxon>Mycosphaerellaceae</taxon>
        <taxon>Pseudocercospora</taxon>
    </lineage>
</organism>
<evidence type="ECO:0000313" key="3">
    <source>
        <dbReference type="Proteomes" id="UP000660729"/>
    </source>
</evidence>
<sequence length="519" mass="58705">MEAVGLALSIVATIDIAINHGHALVEMCRSFRKADVEIEHRVVLIESSMFRTNSQLQLIKQMHDELDDDFKTMQLRLYNAFTAKLKDVIGRLERLVEQNVSEDGSPSFSVKRGKYIFVKQYLDAAIEEMERWQTRFDPTWKLITLKLESSAVDSLLKGHDDAMNEDDSGASSLKATRALRGIVKNGTSSGVSVFLPARQLEGMDVKRIPFSTASMYSNSKRRCLVDSIDLGVEHVDKSRTKALAKNVRDLAEKLQFVESARVGMLQCKGFVVRKEGGFRIIFRQPPGTDNDRAPKSLREMLISAVEHSLTERMNIAKQLTRAVSYIHSLGFVHKNIRPETIIGFWIEKQKGSLESVFLTGFSQFRAEHNATGKLGDAAWEKNLYRHPERQGMHPEEEYVMQHDIYSLGVCLLELGLWTSFAEYDAEEKASRGKLLSLVTEATDPKTAEDSKKMLVAMARRQLPSRMGDRYCGIVVNCLTCLDSDNEDFADESEFQDESGIQLGVRYMEKIMLALEDIEI</sequence>
<dbReference type="EMBL" id="JABCIY010000157">
    <property type="protein sequence ID" value="KAF7191458.1"/>
    <property type="molecule type" value="Genomic_DNA"/>
</dbReference>
<evidence type="ECO:0000313" key="2">
    <source>
        <dbReference type="EMBL" id="KAF7191458.1"/>
    </source>
</evidence>
<dbReference type="PANTHER" id="PTHR37542">
    <property type="entry name" value="HELO DOMAIN-CONTAINING PROTEIN-RELATED"/>
    <property type="match status" value="1"/>
</dbReference>